<accession>A0A8J4CBZ7</accession>
<keyword evidence="3" id="KW-1185">Reference proteome</keyword>
<dbReference type="Proteomes" id="UP000747110">
    <property type="component" value="Unassembled WGS sequence"/>
</dbReference>
<name>A0A8J4CBZ7_9CHLO</name>
<evidence type="ECO:0000256" key="1">
    <source>
        <dbReference type="SAM" id="MobiDB-lite"/>
    </source>
</evidence>
<gene>
    <name evidence="2" type="ORF">Vretifemale_5450</name>
</gene>
<protein>
    <submittedName>
        <fullName evidence="2">Uncharacterized protein</fullName>
    </submittedName>
</protein>
<reference evidence="2" key="1">
    <citation type="journal article" date="2021" name="Proc. Natl. Acad. Sci. U.S.A.">
        <title>Three genomes in the algal genus Volvox reveal the fate of a haploid sex-determining region after a transition to homothallism.</title>
        <authorList>
            <person name="Yamamoto K."/>
            <person name="Hamaji T."/>
            <person name="Kawai-Toyooka H."/>
            <person name="Matsuzaki R."/>
            <person name="Takahashi F."/>
            <person name="Nishimura Y."/>
            <person name="Kawachi M."/>
            <person name="Noguchi H."/>
            <person name="Minakuchi Y."/>
            <person name="Umen J.G."/>
            <person name="Toyoda A."/>
            <person name="Nozaki H."/>
        </authorList>
    </citation>
    <scope>NUCLEOTIDE SEQUENCE</scope>
    <source>
        <strain evidence="2">NIES-3786</strain>
    </source>
</reference>
<sequence length="234" mass="24328">MSERSAFGKDELVAILCSTIKAVSVSSKEADRATADSPRATPSVAANSSPAVDTFAALNRATAETAPAAAPPLIELLTDAEIKHSSAGGALGLTPGVTSLQLCPGETRPSRDVRCCRCRKESIQLSTASNRTLASNTLSRATSPTLLLSRGTKRGLARLDRGLLASAAAADTTVVAAANGVLRSGPFGTGAAGPTVPLRLRVRPSRLLRLTLGHGLSVKLWLWLRVRLTPRDSL</sequence>
<organism evidence="2 3">
    <name type="scientific">Volvox reticuliferus</name>
    <dbReference type="NCBI Taxonomy" id="1737510"/>
    <lineage>
        <taxon>Eukaryota</taxon>
        <taxon>Viridiplantae</taxon>
        <taxon>Chlorophyta</taxon>
        <taxon>core chlorophytes</taxon>
        <taxon>Chlorophyceae</taxon>
        <taxon>CS clade</taxon>
        <taxon>Chlamydomonadales</taxon>
        <taxon>Volvocaceae</taxon>
        <taxon>Volvox</taxon>
    </lineage>
</organism>
<proteinExistence type="predicted"/>
<evidence type="ECO:0000313" key="2">
    <source>
        <dbReference type="EMBL" id="GIL75701.1"/>
    </source>
</evidence>
<comment type="caution">
    <text evidence="2">The sequence shown here is derived from an EMBL/GenBank/DDBJ whole genome shotgun (WGS) entry which is preliminary data.</text>
</comment>
<dbReference type="AlphaFoldDB" id="A0A8J4CBZ7"/>
<feature type="region of interest" description="Disordered" evidence="1">
    <location>
        <begin position="28"/>
        <end position="48"/>
    </location>
</feature>
<evidence type="ECO:0000313" key="3">
    <source>
        <dbReference type="Proteomes" id="UP000747110"/>
    </source>
</evidence>
<dbReference type="EMBL" id="BNCP01000007">
    <property type="protein sequence ID" value="GIL75701.1"/>
    <property type="molecule type" value="Genomic_DNA"/>
</dbReference>